<protein>
    <submittedName>
        <fullName evidence="3">Putative RNA-binding Zn ribbon-like protein</fullName>
    </submittedName>
</protein>
<evidence type="ECO:0000256" key="1">
    <source>
        <dbReference type="SAM" id="MobiDB-lite"/>
    </source>
</evidence>
<feature type="region of interest" description="Disordered" evidence="1">
    <location>
        <begin position="210"/>
        <end position="231"/>
    </location>
</feature>
<dbReference type="Proteomes" id="UP000317940">
    <property type="component" value="Unassembled WGS sequence"/>
</dbReference>
<dbReference type="Pfam" id="PF11706">
    <property type="entry name" value="zf-CGNR"/>
    <property type="match status" value="1"/>
</dbReference>
<dbReference type="SUPFAM" id="SSF160904">
    <property type="entry name" value="Jann2411-like"/>
    <property type="match status" value="1"/>
</dbReference>
<gene>
    <name evidence="3" type="ORF">FHX73_113054</name>
</gene>
<name>A0A561UIK6_9ACTN</name>
<sequence length="231" mass="23645">MALIKSPVDAGPLALLLSSTVRHDGNGGVADDLADPTGLADWLVAAAEPLARAGFALDPPGPLDPQVAPADRATLDRVLAVRAALRALLARAVSPAPPSPADAHRLIPAGQAVARLNAAAAAEPVVPRLDWPTDGAPVAGLVAAAPAGGPAATATALVAVLARAAIDFLAGPDLPRLRACTAPRCVRYFLKEHGRQEFCKASCGNRARAARHYQRHNHPGPAPEDAPGRRP</sequence>
<dbReference type="RefSeq" id="WP_211786202.1">
    <property type="nucleotide sequence ID" value="NZ_BAAAMZ010000015.1"/>
</dbReference>
<feature type="domain" description="Zinc finger CGNR" evidence="2">
    <location>
        <begin position="176"/>
        <end position="216"/>
    </location>
</feature>
<comment type="caution">
    <text evidence="3">The sequence shown here is derived from an EMBL/GenBank/DDBJ whole genome shotgun (WGS) entry which is preliminary data.</text>
</comment>
<dbReference type="AlphaFoldDB" id="A0A561UIK6"/>
<dbReference type="InterPro" id="IPR021005">
    <property type="entry name" value="Znf_CGNR"/>
</dbReference>
<evidence type="ECO:0000313" key="3">
    <source>
        <dbReference type="EMBL" id="TWF99213.1"/>
    </source>
</evidence>
<accession>A0A561UIK6</accession>
<evidence type="ECO:0000259" key="2">
    <source>
        <dbReference type="Pfam" id="PF11706"/>
    </source>
</evidence>
<dbReference type="InterPro" id="IPR010852">
    <property type="entry name" value="ABATE"/>
</dbReference>
<dbReference type="InterPro" id="IPR023286">
    <property type="entry name" value="ABATE_dom_sf"/>
</dbReference>
<dbReference type="EMBL" id="VIWT01000001">
    <property type="protein sequence ID" value="TWF99213.1"/>
    <property type="molecule type" value="Genomic_DNA"/>
</dbReference>
<dbReference type="Gene3D" id="1.10.3300.10">
    <property type="entry name" value="Jann2411-like domain"/>
    <property type="match status" value="1"/>
</dbReference>
<evidence type="ECO:0000313" key="4">
    <source>
        <dbReference type="Proteomes" id="UP000317940"/>
    </source>
</evidence>
<dbReference type="PANTHER" id="PTHR35525:SF3">
    <property type="entry name" value="BLL6575 PROTEIN"/>
    <property type="match status" value="1"/>
</dbReference>
<reference evidence="3 4" key="1">
    <citation type="submission" date="2019-06" db="EMBL/GenBank/DDBJ databases">
        <title>Sequencing the genomes of 1000 actinobacteria strains.</title>
        <authorList>
            <person name="Klenk H.-P."/>
        </authorList>
    </citation>
    <scope>NUCLEOTIDE SEQUENCE [LARGE SCALE GENOMIC DNA]</scope>
    <source>
        <strain evidence="3 4">DSM 44826</strain>
    </source>
</reference>
<proteinExistence type="predicted"/>
<dbReference type="PANTHER" id="PTHR35525">
    <property type="entry name" value="BLL6575 PROTEIN"/>
    <property type="match status" value="1"/>
</dbReference>
<dbReference type="Pfam" id="PF07336">
    <property type="entry name" value="ABATE"/>
    <property type="match status" value="1"/>
</dbReference>
<organism evidence="3 4">
    <name type="scientific">Kitasatospora viridis</name>
    <dbReference type="NCBI Taxonomy" id="281105"/>
    <lineage>
        <taxon>Bacteria</taxon>
        <taxon>Bacillati</taxon>
        <taxon>Actinomycetota</taxon>
        <taxon>Actinomycetes</taxon>
        <taxon>Kitasatosporales</taxon>
        <taxon>Streptomycetaceae</taxon>
        <taxon>Kitasatospora</taxon>
    </lineage>
</organism>
<keyword evidence="4" id="KW-1185">Reference proteome</keyword>